<dbReference type="EMBL" id="CP091508">
    <property type="protein sequence ID" value="UOO80714.1"/>
    <property type="molecule type" value="Genomic_DNA"/>
</dbReference>
<feature type="domain" description="Glyoxalase/fosfomycin resistance/dioxygenase" evidence="1">
    <location>
        <begin position="8"/>
        <end position="102"/>
    </location>
</feature>
<proteinExistence type="predicted"/>
<evidence type="ECO:0000259" key="1">
    <source>
        <dbReference type="Pfam" id="PF00903"/>
    </source>
</evidence>
<dbReference type="RefSeq" id="WP_244783785.1">
    <property type="nucleotide sequence ID" value="NZ_CP091508.1"/>
</dbReference>
<evidence type="ECO:0000313" key="2">
    <source>
        <dbReference type="EMBL" id="UOO80714.1"/>
    </source>
</evidence>
<keyword evidence="3" id="KW-1185">Reference proteome</keyword>
<gene>
    <name evidence="2" type="ORF">LVJ83_06865</name>
</gene>
<protein>
    <submittedName>
        <fullName evidence="2">VOC family protein</fullName>
    </submittedName>
</protein>
<name>A0ABY4DPQ4_9NEIS</name>
<sequence length="103" mass="11314">MSRLSSALSHVSLGTNQFELATEFYDAVLAPLGIRRILDLSEHQAIAYGREFPEFWIQRPYNGQKAETANGVHIAFLAENNSQVDAFYQAALAQGATADGTPR</sequence>
<dbReference type="InterPro" id="IPR004360">
    <property type="entry name" value="Glyas_Fos-R_dOase_dom"/>
</dbReference>
<accession>A0ABY4DPQ4</accession>
<dbReference type="PANTHER" id="PTHR35006:SF4">
    <property type="entry name" value="BLR7706 PROTEIN"/>
    <property type="match status" value="1"/>
</dbReference>
<dbReference type="Proteomes" id="UP000829817">
    <property type="component" value="Chromosome"/>
</dbReference>
<dbReference type="InterPro" id="IPR029068">
    <property type="entry name" value="Glyas_Bleomycin-R_OHBP_Dase"/>
</dbReference>
<dbReference type="CDD" id="cd07262">
    <property type="entry name" value="VOC_like"/>
    <property type="match status" value="1"/>
</dbReference>
<organism evidence="2 3">
    <name type="scientific">Uruburuella testudinis</name>
    <dbReference type="NCBI Taxonomy" id="1282863"/>
    <lineage>
        <taxon>Bacteria</taxon>
        <taxon>Pseudomonadati</taxon>
        <taxon>Pseudomonadota</taxon>
        <taxon>Betaproteobacteria</taxon>
        <taxon>Neisseriales</taxon>
        <taxon>Neisseriaceae</taxon>
        <taxon>Uruburuella</taxon>
    </lineage>
</organism>
<dbReference type="Pfam" id="PF00903">
    <property type="entry name" value="Glyoxalase"/>
    <property type="match status" value="1"/>
</dbReference>
<dbReference type="Gene3D" id="3.10.180.10">
    <property type="entry name" value="2,3-Dihydroxybiphenyl 1,2-Dioxygenase, domain 1"/>
    <property type="match status" value="1"/>
</dbReference>
<evidence type="ECO:0000313" key="3">
    <source>
        <dbReference type="Proteomes" id="UP000829817"/>
    </source>
</evidence>
<reference evidence="2 3" key="1">
    <citation type="journal article" date="2022" name="Res Sq">
        <title>Evolution of multicellular longitudinally dividing oral cavity symbionts (Neisseriaceae).</title>
        <authorList>
            <person name="Nyongesa S."/>
            <person name="Weber P."/>
            <person name="Bernet E."/>
            <person name="Pullido F."/>
            <person name="Nieckarz M."/>
            <person name="Delaby M."/>
            <person name="Nieves C."/>
            <person name="Viehboeck T."/>
            <person name="Krause N."/>
            <person name="Rivera-Millot A."/>
            <person name="Nakamura A."/>
            <person name="Vischer N."/>
            <person name="VanNieuwenhze M."/>
            <person name="Brun Y."/>
            <person name="Cava F."/>
            <person name="Bulgheresi S."/>
            <person name="Veyrier F."/>
        </authorList>
    </citation>
    <scope>NUCLEOTIDE SEQUENCE [LARGE SCALE GENOMIC DNA]</scope>
    <source>
        <strain evidence="2 3">CCUG 63373m</strain>
    </source>
</reference>
<dbReference type="PANTHER" id="PTHR35006">
    <property type="entry name" value="GLYOXALASE FAMILY PROTEIN (AFU_ORTHOLOGUE AFUA_5G14830)"/>
    <property type="match status" value="1"/>
</dbReference>
<dbReference type="SUPFAM" id="SSF54593">
    <property type="entry name" value="Glyoxalase/Bleomycin resistance protein/Dihydroxybiphenyl dioxygenase"/>
    <property type="match status" value="1"/>
</dbReference>